<evidence type="ECO:0000256" key="3">
    <source>
        <dbReference type="ARBA" id="ARBA00022679"/>
    </source>
</evidence>
<dbReference type="Proteomes" id="UP000232569">
    <property type="component" value="Segment"/>
</dbReference>
<dbReference type="GO" id="GO:0006351">
    <property type="term" value="P:DNA-templated transcription"/>
    <property type="evidence" value="ECO:0007669"/>
    <property type="project" value="InterPro"/>
</dbReference>
<keyword evidence="3 8" id="KW-0808">Transferase</keyword>
<evidence type="ECO:0000259" key="9">
    <source>
        <dbReference type="PROSITE" id="PS50507"/>
    </source>
</evidence>
<keyword evidence="11" id="KW-1185">Reference proteome</keyword>
<evidence type="ECO:0000256" key="4">
    <source>
        <dbReference type="ARBA" id="ARBA00022695"/>
    </source>
</evidence>
<accession>E5KIN7</accession>
<keyword evidence="2 8" id="KW-0696">RNA-directed RNA polymerase</keyword>
<dbReference type="KEGG" id="vg:37618952"/>
<dbReference type="GeneID" id="37618952"/>
<evidence type="ECO:0000256" key="6">
    <source>
        <dbReference type="ARBA" id="ARBA00022953"/>
    </source>
</evidence>
<dbReference type="SUPFAM" id="SSF56672">
    <property type="entry name" value="DNA/RNA polymerases"/>
    <property type="match status" value="1"/>
</dbReference>
<dbReference type="EMBL" id="HQ158596">
    <property type="protein sequence ID" value="ADQ54106.1"/>
    <property type="molecule type" value="Genomic_RNA"/>
</dbReference>
<evidence type="ECO:0000313" key="10">
    <source>
        <dbReference type="EMBL" id="ADQ54106.1"/>
    </source>
</evidence>
<dbReference type="GO" id="GO:0039694">
    <property type="term" value="P:viral RNA genome replication"/>
    <property type="evidence" value="ECO:0007669"/>
    <property type="project" value="InterPro"/>
</dbReference>
<evidence type="ECO:0000256" key="7">
    <source>
        <dbReference type="ARBA" id="ARBA00048744"/>
    </source>
</evidence>
<keyword evidence="5 8" id="KW-0547">Nucleotide-binding</keyword>
<dbReference type="GO" id="GO:0003723">
    <property type="term" value="F:RNA binding"/>
    <property type="evidence" value="ECO:0007669"/>
    <property type="project" value="InterPro"/>
</dbReference>
<dbReference type="InterPro" id="IPR007094">
    <property type="entry name" value="RNA-dir_pol_PSvirus"/>
</dbReference>
<dbReference type="InterPro" id="IPR043502">
    <property type="entry name" value="DNA/RNA_pol_sf"/>
</dbReference>
<proteinExistence type="inferred from homology"/>
<dbReference type="InterPro" id="IPR001795">
    <property type="entry name" value="RNA-dir_pol_luteovirus"/>
</dbReference>
<sequence>MCAVSRHSSTHMLVDVIPCSQLGLGAVYYHTEVAVRVYGEARYCRLFRLDDVYGCYMRTDAYTPCLGPVTKRLMSQVYSLVNSVCFNSCDISDYLSLTLGSTLQMPKIEWPVKHGIYERSKITATHHTHLRPQELEAVAEGMGGRTKFVYAVCLQRLLSIGVVTEAVYSSFLAYIIGVEYNFALLLLRSTTVWSGTRGEEQLLSKLKSFASAIKASHSAKYQPLTQLFELTVLLNRGIGSVDWAGEKENRVNPNTVDLDPADVYKSSMTIFRKARKSGYKYPKMHYDKFIESRWEWIPGGSVHSQYVDDDEYIYPGLYTRNKFITVNKMPSHHLQLFLSSTPQIKAWTSTKYEWGKQRAIYGTDLRSTIITNFAMYRCEEVLLHLFPVGDQADVEKVHRRISMMLDGYDSFCFDYDDFNSQHSLSSMQAVLLAYMDAFSDVMSPEQLQAMEWVILSVADMQALSPTDNEWYRLTGTLLSGWRLTTFMNTVLNWVYMDVAGVFNIDGVHDSVHNGDDVMISISSIKAANLVMNKMHKVNARAQPTKCNVLSISEFLRIEHGMSGYDGLGAQYLSRSCATLVHSRVESKEPITATRLVEADLSRLKDYRSRCANVDAVDLIQQQLFCRTAKLFNIELGNIYKISELHRVVGGCSDRRWAPIEQQVTTTSGKYEIPHEIDDPSFWPGVNDYSAMLYRKIGEQVKMSVIVDAVSQGSRLTIAKSRSVTLAVERTANIKAKEWERALYRTYKGSTVHYYANLAKFLNVPPLFGIETRGGASAISAALASSDTMRALKVLL</sequence>
<dbReference type="RefSeq" id="YP_009507833.1">
    <property type="nucleotide sequence ID" value="NC_038698.1"/>
</dbReference>
<feature type="domain" description="RdRp catalytic" evidence="9">
    <location>
        <begin position="408"/>
        <end position="529"/>
    </location>
</feature>
<comment type="catalytic activity">
    <reaction evidence="7 8">
        <text>RNA(n) + a ribonucleoside 5'-triphosphate = RNA(n+1) + diphosphate</text>
        <dbReference type="Rhea" id="RHEA:21248"/>
        <dbReference type="Rhea" id="RHEA-COMP:14527"/>
        <dbReference type="Rhea" id="RHEA-COMP:17342"/>
        <dbReference type="ChEBI" id="CHEBI:33019"/>
        <dbReference type="ChEBI" id="CHEBI:61557"/>
        <dbReference type="ChEBI" id="CHEBI:140395"/>
        <dbReference type="EC" id="2.7.7.48"/>
    </reaction>
</comment>
<dbReference type="GO" id="GO:0000166">
    <property type="term" value="F:nucleotide binding"/>
    <property type="evidence" value="ECO:0007669"/>
    <property type="project" value="UniProtKB-KW"/>
</dbReference>
<evidence type="ECO:0000256" key="5">
    <source>
        <dbReference type="ARBA" id="ARBA00022741"/>
    </source>
</evidence>
<reference evidence="10 11" key="1">
    <citation type="journal article" date="2010" name="Arch. Virol.">
        <title>Complete nucleotide sequence of TaV1, a novel totivirus isolated from a black truffle ascocarp (Tuber aestivum Vittad.).</title>
        <authorList>
            <person name="Stielow B."/>
            <person name="Menzel W."/>
        </authorList>
    </citation>
    <scope>NUCLEOTIDE SEQUENCE [LARGE SCALE GENOMIC DNA]</scope>
    <source>
        <strain evidence="10">Buekk</strain>
    </source>
</reference>
<dbReference type="EC" id="2.7.7.48" evidence="8"/>
<dbReference type="Pfam" id="PF02123">
    <property type="entry name" value="RdRP_4"/>
    <property type="match status" value="1"/>
</dbReference>
<name>E5KIN7_9VIRU</name>
<protein>
    <recommendedName>
        <fullName evidence="8">RNA-directed RNA polymerase</fullName>
        <ecNumber evidence="8">2.7.7.48</ecNumber>
    </recommendedName>
</protein>
<keyword evidence="6 8" id="KW-0693">Viral RNA replication</keyword>
<dbReference type="PROSITE" id="PS50507">
    <property type="entry name" value="RDRP_SSRNA_POS"/>
    <property type="match status" value="1"/>
</dbReference>
<evidence type="ECO:0000256" key="1">
    <source>
        <dbReference type="ARBA" id="ARBA00010455"/>
    </source>
</evidence>
<keyword evidence="4 8" id="KW-0548">Nucleotidyltransferase</keyword>
<evidence type="ECO:0000313" key="11">
    <source>
        <dbReference type="Proteomes" id="UP000232569"/>
    </source>
</evidence>
<organism evidence="10 11">
    <name type="scientific">Tuber aestivum virus 1</name>
    <dbReference type="NCBI Taxonomy" id="927810"/>
    <lineage>
        <taxon>Viruses</taxon>
        <taxon>Riboviria</taxon>
        <taxon>Orthornavirae</taxon>
        <taxon>Duplornaviricota</taxon>
        <taxon>Chrymotiviricetes</taxon>
        <taxon>Ghabrivirales</taxon>
        <taxon>Alphatotivirineae</taxon>
        <taxon>Orthototiviridae</taxon>
        <taxon>Totivirus</taxon>
        <taxon>Totivirus sani</taxon>
    </lineage>
</organism>
<evidence type="ECO:0000256" key="8">
    <source>
        <dbReference type="RuleBase" id="RU364050"/>
    </source>
</evidence>
<dbReference type="GO" id="GO:0003968">
    <property type="term" value="F:RNA-directed RNA polymerase activity"/>
    <property type="evidence" value="ECO:0007669"/>
    <property type="project" value="UniProtKB-KW"/>
</dbReference>
<evidence type="ECO:0000256" key="2">
    <source>
        <dbReference type="ARBA" id="ARBA00022484"/>
    </source>
</evidence>
<comment type="similarity">
    <text evidence="1">Belongs to the totiviridae RNA-directed RNA polymerase family.</text>
</comment>
<dbReference type="OrthoDB" id="9167at10239"/>